<evidence type="ECO:0000313" key="9">
    <source>
        <dbReference type="Proteomes" id="UP001061958"/>
    </source>
</evidence>
<dbReference type="InterPro" id="IPR023058">
    <property type="entry name" value="PPIase_PpiC_CS"/>
</dbReference>
<comment type="similarity">
    <text evidence="2">Belongs to the PpiC/parvulin rotamase family. PIN4 subfamily.</text>
</comment>
<accession>A0A9C7UN57</accession>
<dbReference type="AlphaFoldDB" id="A0A9C7UN57"/>
<evidence type="ECO:0000313" key="8">
    <source>
        <dbReference type="EMBL" id="GJQ09473.1"/>
    </source>
</evidence>
<evidence type="ECO:0000256" key="1">
    <source>
        <dbReference type="ARBA" id="ARBA00000971"/>
    </source>
</evidence>
<keyword evidence="3 5" id="KW-0697">Rotamase</keyword>
<comment type="caution">
    <text evidence="8">The sequence shown here is derived from an EMBL/GenBank/DDBJ whole genome shotgun (WGS) entry which is preliminary data.</text>
</comment>
<name>A0A9C7UN57_9RHOD</name>
<dbReference type="PROSITE" id="PS50198">
    <property type="entry name" value="PPIC_PPIASE_2"/>
    <property type="match status" value="1"/>
</dbReference>
<evidence type="ECO:0000259" key="7">
    <source>
        <dbReference type="PROSITE" id="PS50198"/>
    </source>
</evidence>
<dbReference type="EC" id="5.2.1.8" evidence="6"/>
<dbReference type="InterPro" id="IPR000297">
    <property type="entry name" value="PPIase_PpiC"/>
</dbReference>
<keyword evidence="9" id="KW-1185">Reference proteome</keyword>
<proteinExistence type="inferred from homology"/>
<organism evidence="8 9">
    <name type="scientific">Galdieria partita</name>
    <dbReference type="NCBI Taxonomy" id="83374"/>
    <lineage>
        <taxon>Eukaryota</taxon>
        <taxon>Rhodophyta</taxon>
        <taxon>Bangiophyceae</taxon>
        <taxon>Galdieriales</taxon>
        <taxon>Galdieriaceae</taxon>
        <taxon>Galdieria</taxon>
    </lineage>
</organism>
<dbReference type="Proteomes" id="UP001061958">
    <property type="component" value="Unassembled WGS sequence"/>
</dbReference>
<dbReference type="PROSITE" id="PS01096">
    <property type="entry name" value="PPIC_PPIASE_1"/>
    <property type="match status" value="1"/>
</dbReference>
<dbReference type="PANTHER" id="PTHR45995">
    <property type="match status" value="1"/>
</dbReference>
<dbReference type="GO" id="GO:0003677">
    <property type="term" value="F:DNA binding"/>
    <property type="evidence" value="ECO:0007669"/>
    <property type="project" value="InterPro"/>
</dbReference>
<dbReference type="SUPFAM" id="SSF54534">
    <property type="entry name" value="FKBP-like"/>
    <property type="match status" value="1"/>
</dbReference>
<gene>
    <name evidence="8" type="ORF">GpartN1_g1264.t1</name>
</gene>
<dbReference type="OrthoDB" id="1911748at2759"/>
<feature type="domain" description="PpiC" evidence="7">
    <location>
        <begin position="63"/>
        <end position="159"/>
    </location>
</feature>
<keyword evidence="4 5" id="KW-0413">Isomerase</keyword>
<reference evidence="8" key="1">
    <citation type="journal article" date="2022" name="Proc. Natl. Acad. Sci. U.S.A.">
        <title>Life cycle and functional genomics of the unicellular red alga Galdieria for elucidating algal and plant evolution and industrial use.</title>
        <authorList>
            <person name="Hirooka S."/>
            <person name="Itabashi T."/>
            <person name="Ichinose T.M."/>
            <person name="Onuma R."/>
            <person name="Fujiwara T."/>
            <person name="Yamashita S."/>
            <person name="Jong L.W."/>
            <person name="Tomita R."/>
            <person name="Iwane A.H."/>
            <person name="Miyagishima S.Y."/>
        </authorList>
    </citation>
    <scope>NUCLEOTIDE SEQUENCE</scope>
    <source>
        <strain evidence="8">NBRC 102759</strain>
    </source>
</reference>
<evidence type="ECO:0000256" key="5">
    <source>
        <dbReference type="PROSITE-ProRule" id="PRU00278"/>
    </source>
</evidence>
<comment type="catalytic activity">
    <reaction evidence="1 6">
        <text>[protein]-peptidylproline (omega=180) = [protein]-peptidylproline (omega=0)</text>
        <dbReference type="Rhea" id="RHEA:16237"/>
        <dbReference type="Rhea" id="RHEA-COMP:10747"/>
        <dbReference type="Rhea" id="RHEA-COMP:10748"/>
        <dbReference type="ChEBI" id="CHEBI:83833"/>
        <dbReference type="ChEBI" id="CHEBI:83834"/>
        <dbReference type="EC" id="5.2.1.8"/>
    </reaction>
</comment>
<protein>
    <recommendedName>
        <fullName evidence="6">Peptidyl-prolyl cis-trans isomerase</fullName>
        <ecNumber evidence="6">5.2.1.8</ecNumber>
    </recommendedName>
</protein>
<dbReference type="InterPro" id="IPR043323">
    <property type="entry name" value="PIN4"/>
</dbReference>
<evidence type="ECO:0000256" key="6">
    <source>
        <dbReference type="RuleBase" id="RU363014"/>
    </source>
</evidence>
<dbReference type="GO" id="GO:0006364">
    <property type="term" value="P:rRNA processing"/>
    <property type="evidence" value="ECO:0007669"/>
    <property type="project" value="InterPro"/>
</dbReference>
<sequence>MKQRPLEHSDQVSDSGLRLIRAILSFIFFRLTIVNKLGLGEMGNKKSNKTQVKDKEMKTCNFVKARHILCEKQGKIMQVWNIIDTEYLQLDKNIPPTKFGELAMQYSECSSAKKGGDLGWFPRGKMEPTFQSVAFSTPQGKVSQPFKGANGWHIILVEGRRA</sequence>
<dbReference type="Pfam" id="PF00639">
    <property type="entry name" value="Rotamase"/>
    <property type="match status" value="1"/>
</dbReference>
<evidence type="ECO:0000256" key="4">
    <source>
        <dbReference type="ARBA" id="ARBA00023235"/>
    </source>
</evidence>
<evidence type="ECO:0000256" key="3">
    <source>
        <dbReference type="ARBA" id="ARBA00023110"/>
    </source>
</evidence>
<reference evidence="8" key="2">
    <citation type="submission" date="2022-01" db="EMBL/GenBank/DDBJ databases">
        <authorList>
            <person name="Hirooka S."/>
            <person name="Miyagishima S.Y."/>
        </authorList>
    </citation>
    <scope>NUCLEOTIDE SEQUENCE</scope>
    <source>
        <strain evidence="8">NBRC 102759</strain>
    </source>
</reference>
<dbReference type="GO" id="GO:0003755">
    <property type="term" value="F:peptidyl-prolyl cis-trans isomerase activity"/>
    <property type="evidence" value="ECO:0007669"/>
    <property type="project" value="UniProtKB-UniRule"/>
</dbReference>
<dbReference type="Gene3D" id="3.10.50.40">
    <property type="match status" value="1"/>
</dbReference>
<dbReference type="InterPro" id="IPR046357">
    <property type="entry name" value="PPIase_dom_sf"/>
</dbReference>
<evidence type="ECO:0000256" key="2">
    <source>
        <dbReference type="ARBA" id="ARBA00010242"/>
    </source>
</evidence>
<dbReference type="EMBL" id="BQMJ01000009">
    <property type="protein sequence ID" value="GJQ09473.1"/>
    <property type="molecule type" value="Genomic_DNA"/>
</dbReference>